<keyword evidence="2 7" id="KW-0436">Ligase</keyword>
<dbReference type="Pfam" id="PF13193">
    <property type="entry name" value="AMP-binding_C"/>
    <property type="match status" value="1"/>
</dbReference>
<accession>A0ABN2RKJ7</accession>
<feature type="domain" description="AMP-binding enzyme C-terminal" evidence="6">
    <location>
        <begin position="457"/>
        <end position="529"/>
    </location>
</feature>
<comment type="caution">
    <text evidence="7">The sequence shown here is derived from an EMBL/GenBank/DDBJ whole genome shotgun (WGS) entry which is preliminary data.</text>
</comment>
<evidence type="ECO:0000313" key="7">
    <source>
        <dbReference type="EMBL" id="GAA1970557.1"/>
    </source>
</evidence>
<dbReference type="Pfam" id="PF00501">
    <property type="entry name" value="AMP-binding"/>
    <property type="match status" value="1"/>
</dbReference>
<evidence type="ECO:0000259" key="6">
    <source>
        <dbReference type="Pfam" id="PF13193"/>
    </source>
</evidence>
<dbReference type="Proteomes" id="UP001501116">
    <property type="component" value="Unassembled WGS sequence"/>
</dbReference>
<dbReference type="InterPro" id="IPR051087">
    <property type="entry name" value="Mitochondrial_ACSM"/>
</dbReference>
<protein>
    <submittedName>
        <fullName evidence="7">Isobutyrate:CoA ligase IbuL</fullName>
    </submittedName>
</protein>
<dbReference type="InterPro" id="IPR042099">
    <property type="entry name" value="ANL_N_sf"/>
</dbReference>
<name>A0ABN2RKJ7_9PSEU</name>
<comment type="similarity">
    <text evidence="1">Belongs to the ATP-dependent AMP-binding enzyme family.</text>
</comment>
<dbReference type="PANTHER" id="PTHR43605:SF10">
    <property type="entry name" value="ACYL-COA SYNTHETASE MEDIUM CHAIN FAMILY MEMBER 3"/>
    <property type="match status" value="1"/>
</dbReference>
<keyword evidence="4" id="KW-0067">ATP-binding</keyword>
<dbReference type="PANTHER" id="PTHR43605">
    <property type="entry name" value="ACYL-COENZYME A SYNTHETASE"/>
    <property type="match status" value="1"/>
</dbReference>
<evidence type="ECO:0000313" key="8">
    <source>
        <dbReference type="Proteomes" id="UP001501116"/>
    </source>
</evidence>
<evidence type="ECO:0000256" key="2">
    <source>
        <dbReference type="ARBA" id="ARBA00022598"/>
    </source>
</evidence>
<keyword evidence="8" id="KW-1185">Reference proteome</keyword>
<gene>
    <name evidence="7" type="primary">ibuL</name>
    <name evidence="7" type="ORF">GCM10009754_50560</name>
</gene>
<keyword evidence="3" id="KW-0547">Nucleotide-binding</keyword>
<dbReference type="InterPro" id="IPR045851">
    <property type="entry name" value="AMP-bd_C_sf"/>
</dbReference>
<sequence>MSGYWRFRKTGAHQEFRAARDLLLAHRLDHAAATAEFRWPRPAEFNWALEWFDVIAERNHRPALALLDGLGGVRETSFADLSARSDAVAVWLRGLGVRRGDRVLIVLGQQVELWECLLACMKLGAVVIPTYTSLTPAEALDRVRRGRVRHVVCWASLTHLFDQDGPGGRIAVGGAVAGWTDYRGSLGSHERFVPDGPTPSGDLAFAYFTSGTTSAPKLVAHNHVSYPVGHLTGMYWSGLLPGDRHLNVSAPGWAKHSWSSFFVPWNAEATVLAVAGSDIPVAELPRLLAEHGANSFCAPPSTWRAMRGHLGSAAPRLREATSAGEPLDATLAERVERAWGVAVRDGYGQTETTCLAGTCPGMRQRPGWLGLPMPGYLLTLRDPDTATPGESGEVCVELAGAPVGLAVGYLGREERPFDGTYYRTGDLGERDEHGYLRIAGRLDDVFKSAGHRVSPYELEAALRRHPAVAEAVVLPRPDPVAGLVPHAVVVAAEGVVPGEELASALLLHLSERIRSVRFVRCLPRTASGKVRRAELVNDHEQETGNA</sequence>
<dbReference type="RefSeq" id="WP_344423679.1">
    <property type="nucleotide sequence ID" value="NZ_BAAANN010000021.1"/>
</dbReference>
<dbReference type="GO" id="GO:0016874">
    <property type="term" value="F:ligase activity"/>
    <property type="evidence" value="ECO:0007669"/>
    <property type="project" value="UniProtKB-KW"/>
</dbReference>
<evidence type="ECO:0000256" key="4">
    <source>
        <dbReference type="ARBA" id="ARBA00022840"/>
    </source>
</evidence>
<evidence type="ECO:0000256" key="3">
    <source>
        <dbReference type="ARBA" id="ARBA00022741"/>
    </source>
</evidence>
<reference evidence="7 8" key="1">
    <citation type="journal article" date="2019" name="Int. J. Syst. Evol. Microbiol.">
        <title>The Global Catalogue of Microorganisms (GCM) 10K type strain sequencing project: providing services to taxonomists for standard genome sequencing and annotation.</title>
        <authorList>
            <consortium name="The Broad Institute Genomics Platform"/>
            <consortium name="The Broad Institute Genome Sequencing Center for Infectious Disease"/>
            <person name="Wu L."/>
            <person name="Ma J."/>
        </authorList>
    </citation>
    <scope>NUCLEOTIDE SEQUENCE [LARGE SCALE GENOMIC DNA]</scope>
    <source>
        <strain evidence="7 8">JCM 14545</strain>
    </source>
</reference>
<dbReference type="Gene3D" id="3.40.50.12780">
    <property type="entry name" value="N-terminal domain of ligase-like"/>
    <property type="match status" value="1"/>
</dbReference>
<dbReference type="SUPFAM" id="SSF56801">
    <property type="entry name" value="Acetyl-CoA synthetase-like"/>
    <property type="match status" value="1"/>
</dbReference>
<dbReference type="InterPro" id="IPR025110">
    <property type="entry name" value="AMP-bd_C"/>
</dbReference>
<proteinExistence type="inferred from homology"/>
<dbReference type="EMBL" id="BAAANN010000021">
    <property type="protein sequence ID" value="GAA1970557.1"/>
    <property type="molecule type" value="Genomic_DNA"/>
</dbReference>
<evidence type="ECO:0000256" key="1">
    <source>
        <dbReference type="ARBA" id="ARBA00006432"/>
    </source>
</evidence>
<dbReference type="Gene3D" id="3.30.300.30">
    <property type="match status" value="1"/>
</dbReference>
<dbReference type="InterPro" id="IPR000873">
    <property type="entry name" value="AMP-dep_synth/lig_dom"/>
</dbReference>
<evidence type="ECO:0000259" key="5">
    <source>
        <dbReference type="Pfam" id="PF00501"/>
    </source>
</evidence>
<feature type="domain" description="AMP-dependent synthetase/ligase" evidence="5">
    <location>
        <begin position="59"/>
        <end position="398"/>
    </location>
</feature>
<organism evidence="7 8">
    <name type="scientific">Amycolatopsis minnesotensis</name>
    <dbReference type="NCBI Taxonomy" id="337894"/>
    <lineage>
        <taxon>Bacteria</taxon>
        <taxon>Bacillati</taxon>
        <taxon>Actinomycetota</taxon>
        <taxon>Actinomycetes</taxon>
        <taxon>Pseudonocardiales</taxon>
        <taxon>Pseudonocardiaceae</taxon>
        <taxon>Amycolatopsis</taxon>
    </lineage>
</organism>